<dbReference type="EMBL" id="UYJE01007400">
    <property type="protein sequence ID" value="VDI54485.1"/>
    <property type="molecule type" value="Genomic_DNA"/>
</dbReference>
<name>A0A8B6FSA3_MYTGA</name>
<sequence length="100" mass="11358">MINDYERKGFINEEWTCSQGNRTLKTVVSTSRGHLTDIMSNFSKMTNLLTVLDTIWSQENVLILMENAVKTCVLAFHLEISSREFSPSSASTRLRTFHAG</sequence>
<comment type="caution">
    <text evidence="1">The sequence shown here is derived from an EMBL/GenBank/DDBJ whole genome shotgun (WGS) entry which is preliminary data.</text>
</comment>
<accession>A0A8B6FSA3</accession>
<organism evidence="1 2">
    <name type="scientific">Mytilus galloprovincialis</name>
    <name type="common">Mediterranean mussel</name>
    <dbReference type="NCBI Taxonomy" id="29158"/>
    <lineage>
        <taxon>Eukaryota</taxon>
        <taxon>Metazoa</taxon>
        <taxon>Spiralia</taxon>
        <taxon>Lophotrochozoa</taxon>
        <taxon>Mollusca</taxon>
        <taxon>Bivalvia</taxon>
        <taxon>Autobranchia</taxon>
        <taxon>Pteriomorphia</taxon>
        <taxon>Mytilida</taxon>
        <taxon>Mytiloidea</taxon>
        <taxon>Mytilidae</taxon>
        <taxon>Mytilinae</taxon>
        <taxon>Mytilus</taxon>
    </lineage>
</organism>
<proteinExistence type="predicted"/>
<evidence type="ECO:0000313" key="2">
    <source>
        <dbReference type="Proteomes" id="UP000596742"/>
    </source>
</evidence>
<evidence type="ECO:0000313" key="1">
    <source>
        <dbReference type="EMBL" id="VDI54485.1"/>
    </source>
</evidence>
<reference evidence="1" key="1">
    <citation type="submission" date="2018-11" db="EMBL/GenBank/DDBJ databases">
        <authorList>
            <person name="Alioto T."/>
            <person name="Alioto T."/>
        </authorList>
    </citation>
    <scope>NUCLEOTIDE SEQUENCE</scope>
</reference>
<protein>
    <submittedName>
        <fullName evidence="1">Uncharacterized protein</fullName>
    </submittedName>
</protein>
<dbReference type="Proteomes" id="UP000596742">
    <property type="component" value="Unassembled WGS sequence"/>
</dbReference>
<dbReference type="AlphaFoldDB" id="A0A8B6FSA3"/>
<gene>
    <name evidence="1" type="ORF">MGAL_10B072384</name>
</gene>
<keyword evidence="2" id="KW-1185">Reference proteome</keyword>